<dbReference type="PANTHER" id="PTHR44163:SF1">
    <property type="entry name" value="U3 SMALL NUCLEOLAR RNA-ASSOCIATED PROTEIN 4 HOMOLOG"/>
    <property type="match status" value="1"/>
</dbReference>
<dbReference type="InterPro" id="IPR015943">
    <property type="entry name" value="WD40/YVTN_repeat-like_dom_sf"/>
</dbReference>
<evidence type="ECO:0000256" key="1">
    <source>
        <dbReference type="PROSITE-ProRule" id="PRU00221"/>
    </source>
</evidence>
<dbReference type="GO" id="GO:0034455">
    <property type="term" value="C:t-UTP complex"/>
    <property type="evidence" value="ECO:0007669"/>
    <property type="project" value="TreeGrafter"/>
</dbReference>
<feature type="region of interest" description="Disordered" evidence="3">
    <location>
        <begin position="749"/>
        <end position="794"/>
    </location>
</feature>
<gene>
    <name evidence="4" type="ORF">BP5553_09931</name>
</gene>
<dbReference type="SMART" id="SM00320">
    <property type="entry name" value="WD40"/>
    <property type="match status" value="6"/>
</dbReference>
<evidence type="ECO:0000256" key="2">
    <source>
        <dbReference type="SAM" id="Coils"/>
    </source>
</evidence>
<dbReference type="GeneID" id="43602780"/>
<dbReference type="Pfam" id="PF00400">
    <property type="entry name" value="WD40"/>
    <property type="match status" value="1"/>
</dbReference>
<comment type="caution">
    <text evidence="4">The sequence shown here is derived from an EMBL/GenBank/DDBJ whole genome shotgun (WGS) entry which is preliminary data.</text>
</comment>
<dbReference type="Proteomes" id="UP000254866">
    <property type="component" value="Unassembled WGS sequence"/>
</dbReference>
<sequence>MDIHRCRFVHYPPSTINALAFSHSHIPDDRQTTPPRLAVGRANGDIEIWNPLNGSWLQEMVIRGGKDRSIDGLVWIQDPDEEVHGTTIIGKSRLFSIGYTTTVTEWDLEKGRPLRQASGTHGDIWCLAAQPPLAPVKDKKNAATTGQWQGQHLIAGCTDGALVLYSTKDEDLQLQRVLIRPSSKKAKVISVTFQDRNIVVAGCSDSTIRIYDIRNGTAIRSMSLGQGPVGGPKEIIVWSVKTLKDGTIVSGDSTGELRIWDGKTYTLKQRMKSHRQDILSLAINSDGSSIISGGMDRRTVVYKQAGKAKRWAEVSHRRYHNHDVKAMASFEGRGMSVVVSGGPDASPTVLPLNQFGFENQRALPFLPQESIIQSAPRKRLMMSWWEREVYIWRLGKLGKPHAHSEDADEEFASRNRKLVAKILIKGEANITSASLSTDGDLLAVATALDVKVFQLRARRPDDGDGLKISKVTVPATLSSGARLVQFSPDGKWLSIVRPDSQIAVGRIISSGSSSASSITILPRLLKLGRIDRHIEKSILLGGLGSYDRTVTQAAFSWDSKILAVSDLAGYIDTFVLSGHEDLKGTDAIEDEDAASSSESSDSDSDSDSESEEESKPKTACGQHWARNPSATLIPRLPSAPVVLSFRPTRKPSQRKLTNGATPHDPSSAGEDGLLVVTATAEIFEFEVLKGGLSAWSRRNPTAVFPEEFRKNRDQAKGCLWHITESEQRVWLYGVGWLWMFDISVDFPSPTTTSTSTDESGVVAATPSKKRKRQQGKEPSTGAGSAIPDHELGTGISRKTQRFVHDELLVNHDINNTSSSDAMDVDGEDEHSTALEQLRREKQDQHQQQEGADKAGHWHTYKYRPILGMVVIGGDDEDAGEADGKTGLLEVAVVERPIWEVDLPPRWDGDQEWEKSGLDSL</sequence>
<dbReference type="InterPro" id="IPR046351">
    <property type="entry name" value="UTP4"/>
</dbReference>
<feature type="repeat" description="WD" evidence="1">
    <location>
        <begin position="271"/>
        <end position="303"/>
    </location>
</feature>
<evidence type="ECO:0000313" key="5">
    <source>
        <dbReference type="Proteomes" id="UP000254866"/>
    </source>
</evidence>
<dbReference type="STRING" id="2656787.A0A370TB38"/>
<dbReference type="PROSITE" id="PS50082">
    <property type="entry name" value="WD_REPEATS_2"/>
    <property type="match status" value="2"/>
</dbReference>
<protein>
    <submittedName>
        <fullName evidence="4">WD40 repeat-like protein</fullName>
    </submittedName>
</protein>
<dbReference type="GO" id="GO:0003723">
    <property type="term" value="F:RNA binding"/>
    <property type="evidence" value="ECO:0007669"/>
    <property type="project" value="TreeGrafter"/>
</dbReference>
<reference evidence="4 5" key="1">
    <citation type="journal article" date="2018" name="IMA Fungus">
        <title>IMA Genome-F 9: Draft genome sequence of Annulohypoxylon stygium, Aspergillus mulundensis, Berkeleyomyces basicola (syn. Thielaviopsis basicola), Ceratocystis smalleyi, two Cercospora beticola strains, Coleophoma cylindrospora, Fusarium fracticaudum, Phialophora cf. hyalina, and Morchella septimelata.</title>
        <authorList>
            <person name="Wingfield B.D."/>
            <person name="Bills G.F."/>
            <person name="Dong Y."/>
            <person name="Huang W."/>
            <person name="Nel W.J."/>
            <person name="Swalarsk-Parry B.S."/>
            <person name="Vaghefi N."/>
            <person name="Wilken P.M."/>
            <person name="An Z."/>
            <person name="de Beer Z.W."/>
            <person name="De Vos L."/>
            <person name="Chen L."/>
            <person name="Duong T.A."/>
            <person name="Gao Y."/>
            <person name="Hammerbacher A."/>
            <person name="Kikkert J.R."/>
            <person name="Li Y."/>
            <person name="Li H."/>
            <person name="Li K."/>
            <person name="Li Q."/>
            <person name="Liu X."/>
            <person name="Ma X."/>
            <person name="Naidoo K."/>
            <person name="Pethybridge S.J."/>
            <person name="Sun J."/>
            <person name="Steenkamp E.T."/>
            <person name="van der Nest M.A."/>
            <person name="van Wyk S."/>
            <person name="Wingfield M.J."/>
            <person name="Xiong C."/>
            <person name="Yue Q."/>
            <person name="Zhang X."/>
        </authorList>
    </citation>
    <scope>NUCLEOTIDE SEQUENCE [LARGE SCALE GENOMIC DNA]</scope>
    <source>
        <strain evidence="4 5">BP 5553</strain>
    </source>
</reference>
<accession>A0A370TB38</accession>
<feature type="compositionally biased region" description="Acidic residues" evidence="3">
    <location>
        <begin position="600"/>
        <end position="612"/>
    </location>
</feature>
<dbReference type="RefSeq" id="XP_031865391.1">
    <property type="nucleotide sequence ID" value="XM_032018554.1"/>
</dbReference>
<keyword evidence="2" id="KW-0175">Coiled coil</keyword>
<feature type="repeat" description="WD" evidence="1">
    <location>
        <begin position="181"/>
        <end position="221"/>
    </location>
</feature>
<dbReference type="OrthoDB" id="8883818at2759"/>
<dbReference type="AlphaFoldDB" id="A0A370TB38"/>
<dbReference type="InterPro" id="IPR036322">
    <property type="entry name" value="WD40_repeat_dom_sf"/>
</dbReference>
<keyword evidence="5" id="KW-1185">Reference proteome</keyword>
<dbReference type="EMBL" id="NPIC01000013">
    <property type="protein sequence ID" value="RDL31142.1"/>
    <property type="molecule type" value="Genomic_DNA"/>
</dbReference>
<feature type="coiled-coil region" evidence="2">
    <location>
        <begin position="827"/>
        <end position="854"/>
    </location>
</feature>
<feature type="region of interest" description="Disordered" evidence="3">
    <location>
        <begin position="590"/>
        <end position="626"/>
    </location>
</feature>
<dbReference type="PANTHER" id="PTHR44163">
    <property type="entry name" value="U3 SMALL NUCLEOLAR RNA-ASSOCIATED PROTEIN 4 HOMOLOG"/>
    <property type="match status" value="1"/>
</dbReference>
<name>A0A370TB38_9HELO</name>
<dbReference type="GO" id="GO:0000462">
    <property type="term" value="P:maturation of SSU-rRNA from tricistronic rRNA transcript (SSU-rRNA, 5.8S rRNA, LSU-rRNA)"/>
    <property type="evidence" value="ECO:0007669"/>
    <property type="project" value="InterPro"/>
</dbReference>
<dbReference type="Gene3D" id="2.130.10.10">
    <property type="entry name" value="YVTN repeat-like/Quinoprotein amine dehydrogenase"/>
    <property type="match status" value="2"/>
</dbReference>
<evidence type="ECO:0000256" key="3">
    <source>
        <dbReference type="SAM" id="MobiDB-lite"/>
    </source>
</evidence>
<dbReference type="SUPFAM" id="SSF50978">
    <property type="entry name" value="WD40 repeat-like"/>
    <property type="match status" value="2"/>
</dbReference>
<organism evidence="4 5">
    <name type="scientific">Venustampulla echinocandica</name>
    <dbReference type="NCBI Taxonomy" id="2656787"/>
    <lineage>
        <taxon>Eukaryota</taxon>
        <taxon>Fungi</taxon>
        <taxon>Dikarya</taxon>
        <taxon>Ascomycota</taxon>
        <taxon>Pezizomycotina</taxon>
        <taxon>Leotiomycetes</taxon>
        <taxon>Helotiales</taxon>
        <taxon>Pleuroascaceae</taxon>
        <taxon>Venustampulla</taxon>
    </lineage>
</organism>
<keyword evidence="1" id="KW-0853">WD repeat</keyword>
<feature type="region of interest" description="Disordered" evidence="3">
    <location>
        <begin position="647"/>
        <end position="669"/>
    </location>
</feature>
<dbReference type="GO" id="GO:0030686">
    <property type="term" value="C:90S preribosome"/>
    <property type="evidence" value="ECO:0007669"/>
    <property type="project" value="InterPro"/>
</dbReference>
<evidence type="ECO:0000313" key="4">
    <source>
        <dbReference type="EMBL" id="RDL31142.1"/>
    </source>
</evidence>
<dbReference type="InterPro" id="IPR001680">
    <property type="entry name" value="WD40_rpt"/>
</dbReference>
<proteinExistence type="predicted"/>
<dbReference type="GO" id="GO:0032040">
    <property type="term" value="C:small-subunit processome"/>
    <property type="evidence" value="ECO:0007669"/>
    <property type="project" value="TreeGrafter"/>
</dbReference>